<evidence type="ECO:0000256" key="5">
    <source>
        <dbReference type="ARBA" id="ARBA00022679"/>
    </source>
</evidence>
<dbReference type="PANTHER" id="PTHR45436:SF5">
    <property type="entry name" value="SENSOR HISTIDINE KINASE TRCS"/>
    <property type="match status" value="1"/>
</dbReference>
<name>A0A918TSN7_9RHOB</name>
<comment type="subcellular location">
    <subcellularLocation>
        <location evidence="2">Membrane</location>
    </subcellularLocation>
</comment>
<evidence type="ECO:0000256" key="9">
    <source>
        <dbReference type="ARBA" id="ARBA00023136"/>
    </source>
</evidence>
<keyword evidence="9" id="KW-0472">Membrane</keyword>
<evidence type="ECO:0000313" key="11">
    <source>
        <dbReference type="EMBL" id="GHC61733.1"/>
    </source>
</evidence>
<dbReference type="AlphaFoldDB" id="A0A918TSN7"/>
<keyword evidence="5" id="KW-0808">Transferase</keyword>
<dbReference type="InterPro" id="IPR005467">
    <property type="entry name" value="His_kinase_dom"/>
</dbReference>
<evidence type="ECO:0000256" key="3">
    <source>
        <dbReference type="ARBA" id="ARBA00012438"/>
    </source>
</evidence>
<dbReference type="SUPFAM" id="SSF55874">
    <property type="entry name" value="ATPase domain of HSP90 chaperone/DNA topoisomerase II/histidine kinase"/>
    <property type="match status" value="1"/>
</dbReference>
<dbReference type="InterPro" id="IPR050428">
    <property type="entry name" value="TCS_sensor_his_kinase"/>
</dbReference>
<keyword evidence="6" id="KW-0812">Transmembrane</keyword>
<dbReference type="PRINTS" id="PR00344">
    <property type="entry name" value="BCTRLSENSOR"/>
</dbReference>
<sequence length="440" mass="46725">MMGRSLRWRLILSGAAAILTALGLAALGLALLFERHVERVAVADLSARALTLAAMVEDDGARLGDPPADPLYDQPFSGHYWQVQLGDDLRRSRSLWDFRLPMAELSPGATLVQTLAGPQGEALLAVEQALKVGDQTFRILVATDRDELTQARQGFLGDLLPYLALLGGLLVLASGLQVTIGLRPLANVSTRVAALNAGQRDRMGGDLPTEVIPLAQEIDTLLDARDTELARARHRAGDLAHGFKTPLQALLGDAGLLRDRGQDDLADSVEHVASSMRRLVDRELARARIGSDRGRAEADVARAVRRVIEVLRRTPKGGDIQWQVQGAEGLKARIDPDDLTEALGALLENALRHAAGQVAVTALATPGGIVLTIRDDGPGVAPADLARLSERGLRLDESGEGQGIGLAIVADIVEAARGALHFENGGPGLVVTIRLRAAIA</sequence>
<dbReference type="Proteomes" id="UP000638981">
    <property type="component" value="Unassembled WGS sequence"/>
</dbReference>
<dbReference type="Gene3D" id="3.30.565.10">
    <property type="entry name" value="Histidine kinase-like ATPase, C-terminal domain"/>
    <property type="match status" value="1"/>
</dbReference>
<dbReference type="InterPro" id="IPR036097">
    <property type="entry name" value="HisK_dim/P_sf"/>
</dbReference>
<dbReference type="Gene3D" id="1.10.287.130">
    <property type="match status" value="1"/>
</dbReference>
<reference evidence="11" key="1">
    <citation type="journal article" date="2014" name="Int. J. Syst. Evol. Microbiol.">
        <title>Complete genome sequence of Corynebacterium casei LMG S-19264T (=DSM 44701T), isolated from a smear-ripened cheese.</title>
        <authorList>
            <consortium name="US DOE Joint Genome Institute (JGI-PGF)"/>
            <person name="Walter F."/>
            <person name="Albersmeier A."/>
            <person name="Kalinowski J."/>
            <person name="Ruckert C."/>
        </authorList>
    </citation>
    <scope>NUCLEOTIDE SEQUENCE</scope>
    <source>
        <strain evidence="11">KCTC 23310</strain>
    </source>
</reference>
<dbReference type="EC" id="2.7.13.3" evidence="3"/>
<accession>A0A918TSN7</accession>
<keyword evidence="12" id="KW-1185">Reference proteome</keyword>
<evidence type="ECO:0000256" key="7">
    <source>
        <dbReference type="ARBA" id="ARBA00022777"/>
    </source>
</evidence>
<evidence type="ECO:0000256" key="2">
    <source>
        <dbReference type="ARBA" id="ARBA00004370"/>
    </source>
</evidence>
<gene>
    <name evidence="11" type="ORF">GCM10007315_27300</name>
</gene>
<protein>
    <recommendedName>
        <fullName evidence="3">histidine kinase</fullName>
        <ecNumber evidence="3">2.7.13.3</ecNumber>
    </recommendedName>
</protein>
<proteinExistence type="predicted"/>
<dbReference type="Pfam" id="PF02518">
    <property type="entry name" value="HATPase_c"/>
    <property type="match status" value="1"/>
</dbReference>
<dbReference type="InterPro" id="IPR036890">
    <property type="entry name" value="HATPase_C_sf"/>
</dbReference>
<comment type="catalytic activity">
    <reaction evidence="1">
        <text>ATP + protein L-histidine = ADP + protein N-phospho-L-histidine.</text>
        <dbReference type="EC" id="2.7.13.3"/>
    </reaction>
</comment>
<dbReference type="InterPro" id="IPR004358">
    <property type="entry name" value="Sig_transdc_His_kin-like_C"/>
</dbReference>
<evidence type="ECO:0000256" key="8">
    <source>
        <dbReference type="ARBA" id="ARBA00022989"/>
    </source>
</evidence>
<dbReference type="PROSITE" id="PS50109">
    <property type="entry name" value="HIS_KIN"/>
    <property type="match status" value="1"/>
</dbReference>
<reference evidence="11" key="2">
    <citation type="submission" date="2020-09" db="EMBL/GenBank/DDBJ databases">
        <authorList>
            <person name="Sun Q."/>
            <person name="Kim S."/>
        </authorList>
    </citation>
    <scope>NUCLEOTIDE SEQUENCE</scope>
    <source>
        <strain evidence="11">KCTC 23310</strain>
    </source>
</reference>
<dbReference type="CDD" id="cd00082">
    <property type="entry name" value="HisKA"/>
    <property type="match status" value="1"/>
</dbReference>
<evidence type="ECO:0000259" key="10">
    <source>
        <dbReference type="PROSITE" id="PS50109"/>
    </source>
</evidence>
<evidence type="ECO:0000313" key="12">
    <source>
        <dbReference type="Proteomes" id="UP000638981"/>
    </source>
</evidence>
<evidence type="ECO:0000256" key="1">
    <source>
        <dbReference type="ARBA" id="ARBA00000085"/>
    </source>
</evidence>
<comment type="caution">
    <text evidence="11">The sequence shown here is derived from an EMBL/GenBank/DDBJ whole genome shotgun (WGS) entry which is preliminary data.</text>
</comment>
<dbReference type="SUPFAM" id="SSF47384">
    <property type="entry name" value="Homodimeric domain of signal transducing histidine kinase"/>
    <property type="match status" value="1"/>
</dbReference>
<dbReference type="PANTHER" id="PTHR45436">
    <property type="entry name" value="SENSOR HISTIDINE KINASE YKOH"/>
    <property type="match status" value="1"/>
</dbReference>
<organism evidence="11 12">
    <name type="scientific">Neogemmobacter tilapiae</name>
    <dbReference type="NCBI Taxonomy" id="875041"/>
    <lineage>
        <taxon>Bacteria</taxon>
        <taxon>Pseudomonadati</taxon>
        <taxon>Pseudomonadota</taxon>
        <taxon>Alphaproteobacteria</taxon>
        <taxon>Rhodobacterales</taxon>
        <taxon>Paracoccaceae</taxon>
        <taxon>Neogemmobacter</taxon>
    </lineage>
</organism>
<dbReference type="InterPro" id="IPR003594">
    <property type="entry name" value="HATPase_dom"/>
</dbReference>
<feature type="domain" description="Histidine kinase" evidence="10">
    <location>
        <begin position="238"/>
        <end position="439"/>
    </location>
</feature>
<keyword evidence="8" id="KW-1133">Transmembrane helix</keyword>
<evidence type="ECO:0000256" key="6">
    <source>
        <dbReference type="ARBA" id="ARBA00022692"/>
    </source>
</evidence>
<dbReference type="GO" id="GO:0000155">
    <property type="term" value="F:phosphorelay sensor kinase activity"/>
    <property type="evidence" value="ECO:0007669"/>
    <property type="project" value="InterPro"/>
</dbReference>
<dbReference type="GO" id="GO:0005886">
    <property type="term" value="C:plasma membrane"/>
    <property type="evidence" value="ECO:0007669"/>
    <property type="project" value="TreeGrafter"/>
</dbReference>
<keyword evidence="4" id="KW-0597">Phosphoprotein</keyword>
<evidence type="ECO:0000256" key="4">
    <source>
        <dbReference type="ARBA" id="ARBA00022553"/>
    </source>
</evidence>
<dbReference type="InterPro" id="IPR003661">
    <property type="entry name" value="HisK_dim/P_dom"/>
</dbReference>
<dbReference type="SMART" id="SM00387">
    <property type="entry name" value="HATPase_c"/>
    <property type="match status" value="1"/>
</dbReference>
<dbReference type="EMBL" id="BMYJ01000008">
    <property type="protein sequence ID" value="GHC61733.1"/>
    <property type="molecule type" value="Genomic_DNA"/>
</dbReference>
<keyword evidence="7 11" id="KW-0418">Kinase</keyword>